<evidence type="ECO:0000313" key="3">
    <source>
        <dbReference type="Proteomes" id="UP000283509"/>
    </source>
</evidence>
<evidence type="ECO:0000256" key="1">
    <source>
        <dbReference type="SAM" id="MobiDB-lite"/>
    </source>
</evidence>
<dbReference type="Proteomes" id="UP000283509">
    <property type="component" value="Unassembled WGS sequence"/>
</dbReference>
<dbReference type="EMBL" id="QCYY01002014">
    <property type="protein sequence ID" value="ROT73607.1"/>
    <property type="molecule type" value="Genomic_DNA"/>
</dbReference>
<keyword evidence="3" id="KW-1185">Reference proteome</keyword>
<evidence type="ECO:0000313" key="2">
    <source>
        <dbReference type="EMBL" id="ROT73607.1"/>
    </source>
</evidence>
<proteinExistence type="predicted"/>
<reference evidence="2 3" key="2">
    <citation type="submission" date="2019-01" db="EMBL/GenBank/DDBJ databases">
        <title>The decoding of complex shrimp genome reveals the adaptation for benthos swimmer, frequently molting mechanism and breeding impact on genome.</title>
        <authorList>
            <person name="Sun Y."/>
            <person name="Gao Y."/>
            <person name="Yu Y."/>
        </authorList>
    </citation>
    <scope>NUCLEOTIDE SEQUENCE [LARGE SCALE GENOMIC DNA]</scope>
    <source>
        <tissue evidence="2">Muscle</tissue>
    </source>
</reference>
<sequence length="187" mass="20901">MPLVPSLPKTVEEEGVSLVNIWSHALRNQKDEGGSPLVRSEPGPKTILAPSPFLMMNLVPQDAAHPLYSNKYADLRTEFLLDYMLEADVSPDDPKMAEEEGLTVPNLFGKSITFRKDADGKVSIEGQAVEDSKKLSDGLVVYQLPGFLFDHRERVREAFELLQKETPRYGPMGRPLNMPMPPMKPPQ</sequence>
<dbReference type="AlphaFoldDB" id="A0A3R7SSY1"/>
<dbReference type="OrthoDB" id="6358248at2759"/>
<accession>A0A3R7SSY1</accession>
<reference evidence="2 3" key="1">
    <citation type="submission" date="2018-04" db="EMBL/GenBank/DDBJ databases">
        <authorList>
            <person name="Zhang X."/>
            <person name="Yuan J."/>
            <person name="Li F."/>
            <person name="Xiang J."/>
        </authorList>
    </citation>
    <scope>NUCLEOTIDE SEQUENCE [LARGE SCALE GENOMIC DNA]</scope>
    <source>
        <tissue evidence="2">Muscle</tissue>
    </source>
</reference>
<gene>
    <name evidence="2" type="ORF">C7M84_007933</name>
</gene>
<protein>
    <submittedName>
        <fullName evidence="2">Uncharacterized protein</fullName>
    </submittedName>
</protein>
<feature type="region of interest" description="Disordered" evidence="1">
    <location>
        <begin position="168"/>
        <end position="187"/>
    </location>
</feature>
<comment type="caution">
    <text evidence="2">The sequence shown here is derived from an EMBL/GenBank/DDBJ whole genome shotgun (WGS) entry which is preliminary data.</text>
</comment>
<organism evidence="2 3">
    <name type="scientific">Penaeus vannamei</name>
    <name type="common">Whiteleg shrimp</name>
    <name type="synonym">Litopenaeus vannamei</name>
    <dbReference type="NCBI Taxonomy" id="6689"/>
    <lineage>
        <taxon>Eukaryota</taxon>
        <taxon>Metazoa</taxon>
        <taxon>Ecdysozoa</taxon>
        <taxon>Arthropoda</taxon>
        <taxon>Crustacea</taxon>
        <taxon>Multicrustacea</taxon>
        <taxon>Malacostraca</taxon>
        <taxon>Eumalacostraca</taxon>
        <taxon>Eucarida</taxon>
        <taxon>Decapoda</taxon>
        <taxon>Dendrobranchiata</taxon>
        <taxon>Penaeoidea</taxon>
        <taxon>Penaeidae</taxon>
        <taxon>Penaeus</taxon>
    </lineage>
</organism>
<name>A0A3R7SSY1_PENVA</name>
<feature type="compositionally biased region" description="Pro residues" evidence="1">
    <location>
        <begin position="178"/>
        <end position="187"/>
    </location>
</feature>